<evidence type="ECO:0000313" key="1">
    <source>
        <dbReference type="EMBL" id="QRJ62441.1"/>
    </source>
</evidence>
<dbReference type="Proteomes" id="UP000663444">
    <property type="component" value="Chromosome"/>
</dbReference>
<gene>
    <name evidence="1" type="ORF">IWH25_11660</name>
</gene>
<dbReference type="EMBL" id="CP064781">
    <property type="protein sequence ID" value="QRJ62441.1"/>
    <property type="molecule type" value="Genomic_DNA"/>
</dbReference>
<proteinExistence type="predicted"/>
<evidence type="ECO:0000313" key="2">
    <source>
        <dbReference type="Proteomes" id="UP000663444"/>
    </source>
</evidence>
<protein>
    <submittedName>
        <fullName evidence="1">Uncharacterized protein</fullName>
    </submittedName>
</protein>
<accession>A0A974SLR5</accession>
<dbReference type="RefSeq" id="WP_203385972.1">
    <property type="nucleotide sequence ID" value="NZ_CP064781.1"/>
</dbReference>
<organism evidence="1 2">
    <name type="scientific">Azospira restricta</name>
    <dbReference type="NCBI Taxonomy" id="404405"/>
    <lineage>
        <taxon>Bacteria</taxon>
        <taxon>Pseudomonadati</taxon>
        <taxon>Pseudomonadota</taxon>
        <taxon>Betaproteobacteria</taxon>
        <taxon>Rhodocyclales</taxon>
        <taxon>Rhodocyclaceae</taxon>
        <taxon>Azospira</taxon>
    </lineage>
</organism>
<reference evidence="1" key="1">
    <citation type="submission" date="2020-11" db="EMBL/GenBank/DDBJ databases">
        <title>Azospira restricta DSM 18626 genome sequence.</title>
        <authorList>
            <person name="Moe W.M."/>
        </authorList>
    </citation>
    <scope>NUCLEOTIDE SEQUENCE</scope>
    <source>
        <strain evidence="1">DSM 18626</strain>
    </source>
</reference>
<sequence length="110" mass="11612">MSATGSDVQRLLSACTSVGEIRNALNALCADFGNVLNVTVLCGNNSPQKKLCVVDLVPDDSDVQRCARHLGGRIFGYSSVILDLVPHPQFGCPRGVEAPPAIDCSCIARL</sequence>
<dbReference type="AlphaFoldDB" id="A0A974SLR5"/>
<name>A0A974SLR5_9RHOO</name>
<keyword evidence="2" id="KW-1185">Reference proteome</keyword>
<dbReference type="KEGG" id="ares:IWH25_11660"/>